<reference evidence="1 2" key="1">
    <citation type="submission" date="2016-04" db="EMBL/GenBank/DDBJ databases">
        <title>Complete genome sequence of Fictibacillus phosphorivorans G25-29, a strain toxic to nematodes.</title>
        <authorList>
            <person name="Zheng Z."/>
        </authorList>
    </citation>
    <scope>NUCLEOTIDE SEQUENCE [LARGE SCALE GENOMIC DNA]</scope>
    <source>
        <strain evidence="1 2">G25-29</strain>
    </source>
</reference>
<proteinExistence type="predicted"/>
<dbReference type="AlphaFoldDB" id="A0A160IMR9"/>
<evidence type="ECO:0000313" key="1">
    <source>
        <dbReference type="EMBL" id="ANC77050.1"/>
    </source>
</evidence>
<dbReference type="KEGG" id="fpn:ABE65_009650"/>
<dbReference type="STRING" id="1221500.ABE65_009650"/>
<dbReference type="EMBL" id="CP015378">
    <property type="protein sequence ID" value="ANC77050.1"/>
    <property type="molecule type" value="Genomic_DNA"/>
</dbReference>
<accession>A0A160IMR9</accession>
<gene>
    <name evidence="1" type="ORF">ABE65_009650</name>
</gene>
<evidence type="ECO:0000313" key="2">
    <source>
        <dbReference type="Proteomes" id="UP000076623"/>
    </source>
</evidence>
<protein>
    <recommendedName>
        <fullName evidence="3">Diaminopimelate epimerase</fullName>
    </recommendedName>
</protein>
<evidence type="ECO:0008006" key="3">
    <source>
        <dbReference type="Google" id="ProtNLM"/>
    </source>
</evidence>
<name>A0A160IMR9_9BACL</name>
<dbReference type="Proteomes" id="UP000076623">
    <property type="component" value="Chromosome"/>
</dbReference>
<sequence length="93" mass="10781">MSVQFLFEVQSVLPGEKNEEKIVLVSTELLYKTSGETIYTGVIPVRVTEHGVFVSVPAVTAAFNSKYLRTETLFRLKRYIKRMRDYLDFDNKE</sequence>
<dbReference type="OrthoDB" id="2969222at2"/>
<dbReference type="RefSeq" id="WP_066394101.1">
    <property type="nucleotide sequence ID" value="NZ_CP015378.1"/>
</dbReference>
<keyword evidence="2" id="KW-1185">Reference proteome</keyword>
<organism evidence="1 2">
    <name type="scientific">Fictibacillus phosphorivorans</name>
    <dbReference type="NCBI Taxonomy" id="1221500"/>
    <lineage>
        <taxon>Bacteria</taxon>
        <taxon>Bacillati</taxon>
        <taxon>Bacillota</taxon>
        <taxon>Bacilli</taxon>
        <taxon>Bacillales</taxon>
        <taxon>Fictibacillaceae</taxon>
        <taxon>Fictibacillus</taxon>
    </lineage>
</organism>